<dbReference type="STRING" id="51670.SAMN04488557_1038"/>
<evidence type="ECO:0000256" key="3">
    <source>
        <dbReference type="ARBA" id="ARBA00022729"/>
    </source>
</evidence>
<accession>A0A1I7N1S0</accession>
<dbReference type="GO" id="GO:0042597">
    <property type="term" value="C:periplasmic space"/>
    <property type="evidence" value="ECO:0007669"/>
    <property type="project" value="InterPro"/>
</dbReference>
<dbReference type="RefSeq" id="WP_092865058.1">
    <property type="nucleotide sequence ID" value="NZ_FPCH01000001.1"/>
</dbReference>
<proteinExistence type="inferred from homology"/>
<evidence type="ECO:0000256" key="4">
    <source>
        <dbReference type="SAM" id="MobiDB-lite"/>
    </source>
</evidence>
<name>A0A1I7N1S0_9HYPH</name>
<dbReference type="Proteomes" id="UP000199423">
    <property type="component" value="Unassembled WGS sequence"/>
</dbReference>
<gene>
    <name evidence="7" type="ORF">SAMN04488557_1038</name>
</gene>
<dbReference type="Gene3D" id="1.25.20.10">
    <property type="entry name" value="Bacterial muramidases"/>
    <property type="match status" value="1"/>
</dbReference>
<dbReference type="OrthoDB" id="9815002at2"/>
<protein>
    <submittedName>
        <fullName evidence="7">Soluble lytic murein transglycosylase</fullName>
    </submittedName>
</protein>
<dbReference type="CDD" id="cd13401">
    <property type="entry name" value="Slt70-like"/>
    <property type="match status" value="1"/>
</dbReference>
<dbReference type="PANTHER" id="PTHR37423:SF2">
    <property type="entry name" value="MEMBRANE-BOUND LYTIC MUREIN TRANSGLYCOSYLASE C"/>
    <property type="match status" value="1"/>
</dbReference>
<dbReference type="GO" id="GO:0004553">
    <property type="term" value="F:hydrolase activity, hydrolyzing O-glycosyl compounds"/>
    <property type="evidence" value="ECO:0007669"/>
    <property type="project" value="InterPro"/>
</dbReference>
<dbReference type="InterPro" id="IPR008258">
    <property type="entry name" value="Transglycosylase_SLT_dom_1"/>
</dbReference>
<dbReference type="Gene3D" id="1.10.530.10">
    <property type="match status" value="1"/>
</dbReference>
<organism evidence="7 8">
    <name type="scientific">Hyphomicrobium facile</name>
    <dbReference type="NCBI Taxonomy" id="51670"/>
    <lineage>
        <taxon>Bacteria</taxon>
        <taxon>Pseudomonadati</taxon>
        <taxon>Pseudomonadota</taxon>
        <taxon>Alphaproteobacteria</taxon>
        <taxon>Hyphomicrobiales</taxon>
        <taxon>Hyphomicrobiaceae</taxon>
        <taxon>Hyphomicrobium</taxon>
    </lineage>
</organism>
<keyword evidence="3 5" id="KW-0732">Signal</keyword>
<evidence type="ECO:0000256" key="2">
    <source>
        <dbReference type="ARBA" id="ARBA00009387"/>
    </source>
</evidence>
<feature type="region of interest" description="Disordered" evidence="4">
    <location>
        <begin position="714"/>
        <end position="735"/>
    </location>
</feature>
<evidence type="ECO:0000313" key="8">
    <source>
        <dbReference type="Proteomes" id="UP000199423"/>
    </source>
</evidence>
<sequence length="735" mass="80603">MHLTPNHTILIRSLPRALPKFAAAVAILGFALASAPARAESAQKPVPAPQLLPAEKDQLRKFDAALAPLLSISPDSADVEALRQAIAAVRANDIGRFMEAKEKINDPVVRKLADWIRLRAGLGEPPEFQKFLKDNPAWPDRPTLTQRFEEALFTHGGTAKTIKSYFPNTLPETGAGYAALASANLADGKTEEARKLAAQAWREMSIPPSLENGFLDRFGSLLSPADHKWRFDRLVTDDVRYAGNRADRVALAHRLIPLLPESERKRATARLAVFNRASNAQALMNALPPGSRDDTGLAFHKAQLLRKAGKTEEAAAIILAIPPNPDKIAALDEWWAERRELAYGALKLGNAKLAYDLVKDAGPLSVNPRKDQTFLAGWIAFRYLNKADVAQRHFKDMATAADGPLSRAKAAYWLGRVADARGDKPEALKQYRAAAKNPDTFHGLLSMQMLEPNRSSLEMSPPAYPAADQIQKLLSSDAARALVIARKANLQREITRTLLAGLRNSANTEAEVAMVAYLADALGDPQMSLRISKVAIGKGQNLLTYGYPLKPFPGYAPLRAPPELPLLLGIARQETEFDPQTVSGAGAKGLLQVMTPTAHHVCRDYKIKCSIPRLLSDPPYNVMIASAYIADRMDDFGGSYVLGLAGYNAGPGRARQWIRENGDPRDPNVDTIDWIERIPITETREYVTKVLANIQIYRARLGMKNPLRLKQDLLRDRGDTKVPGDTQGVAENNDG</sequence>
<dbReference type="SUPFAM" id="SSF53955">
    <property type="entry name" value="Lysozyme-like"/>
    <property type="match status" value="1"/>
</dbReference>
<reference evidence="8" key="1">
    <citation type="submission" date="2016-10" db="EMBL/GenBank/DDBJ databases">
        <authorList>
            <person name="Varghese N."/>
            <person name="Submissions S."/>
        </authorList>
    </citation>
    <scope>NUCLEOTIDE SEQUENCE [LARGE SCALE GENOMIC DNA]</scope>
    <source>
        <strain evidence="8">DSM 1565</strain>
    </source>
</reference>
<feature type="domain" description="Transglycosylase SLT" evidence="6">
    <location>
        <begin position="564"/>
        <end position="664"/>
    </location>
</feature>
<evidence type="ECO:0000256" key="5">
    <source>
        <dbReference type="SAM" id="SignalP"/>
    </source>
</evidence>
<evidence type="ECO:0000259" key="6">
    <source>
        <dbReference type="Pfam" id="PF01464"/>
    </source>
</evidence>
<feature type="chain" id="PRO_5011476945" evidence="5">
    <location>
        <begin position="40"/>
        <end position="735"/>
    </location>
</feature>
<keyword evidence="8" id="KW-1185">Reference proteome</keyword>
<dbReference type="EMBL" id="FPCH01000001">
    <property type="protein sequence ID" value="SFV28573.1"/>
    <property type="molecule type" value="Genomic_DNA"/>
</dbReference>
<dbReference type="InterPro" id="IPR008939">
    <property type="entry name" value="Lytic_TGlycosylase_superhlx_U"/>
</dbReference>
<dbReference type="PANTHER" id="PTHR37423">
    <property type="entry name" value="SOLUBLE LYTIC MUREIN TRANSGLYCOSYLASE-RELATED"/>
    <property type="match status" value="1"/>
</dbReference>
<comment type="similarity">
    <text evidence="2">Belongs to the virb1 family.</text>
</comment>
<dbReference type="AlphaFoldDB" id="A0A1I7N1S0"/>
<evidence type="ECO:0000256" key="1">
    <source>
        <dbReference type="ARBA" id="ARBA00007734"/>
    </source>
</evidence>
<dbReference type="InterPro" id="IPR023346">
    <property type="entry name" value="Lysozyme-like_dom_sf"/>
</dbReference>
<dbReference type="SUPFAM" id="SSF48435">
    <property type="entry name" value="Bacterial muramidases"/>
    <property type="match status" value="1"/>
</dbReference>
<comment type="similarity">
    <text evidence="1">Belongs to the transglycosylase Slt family.</text>
</comment>
<evidence type="ECO:0000313" key="7">
    <source>
        <dbReference type="EMBL" id="SFV28573.1"/>
    </source>
</evidence>
<dbReference type="Pfam" id="PF01464">
    <property type="entry name" value="SLT"/>
    <property type="match status" value="1"/>
</dbReference>
<feature type="signal peptide" evidence="5">
    <location>
        <begin position="1"/>
        <end position="39"/>
    </location>
</feature>